<organism evidence="1 2">
    <name type="scientific">Liquidambar formosana</name>
    <name type="common">Formosan gum</name>
    <dbReference type="NCBI Taxonomy" id="63359"/>
    <lineage>
        <taxon>Eukaryota</taxon>
        <taxon>Viridiplantae</taxon>
        <taxon>Streptophyta</taxon>
        <taxon>Embryophyta</taxon>
        <taxon>Tracheophyta</taxon>
        <taxon>Spermatophyta</taxon>
        <taxon>Magnoliopsida</taxon>
        <taxon>eudicotyledons</taxon>
        <taxon>Gunneridae</taxon>
        <taxon>Pentapetalae</taxon>
        <taxon>Saxifragales</taxon>
        <taxon>Altingiaceae</taxon>
        <taxon>Liquidambar</taxon>
    </lineage>
</organism>
<gene>
    <name evidence="1" type="ORF">L1049_000752</name>
</gene>
<reference evidence="1 2" key="1">
    <citation type="journal article" date="2024" name="Plant J.">
        <title>Genome sequences and population genomics reveal climatic adaptation and genomic divergence between two closely related sweetgum species.</title>
        <authorList>
            <person name="Xu W.Q."/>
            <person name="Ren C.Q."/>
            <person name="Zhang X.Y."/>
            <person name="Comes H.P."/>
            <person name="Liu X.H."/>
            <person name="Li Y.G."/>
            <person name="Kettle C.J."/>
            <person name="Jalonen R."/>
            <person name="Gaisberger H."/>
            <person name="Ma Y.Z."/>
            <person name="Qiu Y.X."/>
        </authorList>
    </citation>
    <scope>NUCLEOTIDE SEQUENCE [LARGE SCALE GENOMIC DNA]</scope>
    <source>
        <strain evidence="1">Hangzhou</strain>
    </source>
</reference>
<name>A0AAP0NC11_LIQFO</name>
<comment type="caution">
    <text evidence="1">The sequence shown here is derived from an EMBL/GenBank/DDBJ whole genome shotgun (WGS) entry which is preliminary data.</text>
</comment>
<evidence type="ECO:0000313" key="2">
    <source>
        <dbReference type="Proteomes" id="UP001415857"/>
    </source>
</evidence>
<keyword evidence="2" id="KW-1185">Reference proteome</keyword>
<dbReference type="AlphaFoldDB" id="A0AAP0NC11"/>
<proteinExistence type="predicted"/>
<protein>
    <submittedName>
        <fullName evidence="1">Uncharacterized protein</fullName>
    </submittedName>
</protein>
<sequence length="78" mass="8965">MVEEKMVRIRKFGYSGGEVKWVSALLDNGVGLMKDCKRVKENPKKYYHVVIVARKCVEIEASPDLKRRYNRQAGFSAS</sequence>
<dbReference type="EMBL" id="JBBPBK010000015">
    <property type="protein sequence ID" value="KAK9268985.1"/>
    <property type="molecule type" value="Genomic_DNA"/>
</dbReference>
<evidence type="ECO:0000313" key="1">
    <source>
        <dbReference type="EMBL" id="KAK9268985.1"/>
    </source>
</evidence>
<dbReference type="Proteomes" id="UP001415857">
    <property type="component" value="Unassembled WGS sequence"/>
</dbReference>
<accession>A0AAP0NC11</accession>